<dbReference type="PROSITE" id="PS51925">
    <property type="entry name" value="SWIB_MDM2"/>
    <property type="match status" value="1"/>
</dbReference>
<dbReference type="Gene3D" id="1.10.245.10">
    <property type="entry name" value="SWIB/MDM2 domain"/>
    <property type="match status" value="1"/>
</dbReference>
<proteinExistence type="predicted"/>
<dbReference type="EMBL" id="CAJPDS010000003">
    <property type="protein sequence ID" value="CAF9905225.1"/>
    <property type="molecule type" value="Genomic_DNA"/>
</dbReference>
<comment type="caution">
    <text evidence="3">The sequence shown here is derived from an EMBL/GenBank/DDBJ whole genome shotgun (WGS) entry which is preliminary data.</text>
</comment>
<dbReference type="CDD" id="cd10568">
    <property type="entry name" value="SWIB_like"/>
    <property type="match status" value="1"/>
</dbReference>
<sequence length="536" mass="60610">MDQLPCSVPLMPLPDSEALILRPGKLTHDDIAIGPMIPGAPSRFTAEQAQFQAQNNKAQMDANMASRKARAPTDLNFPDGIEETVLGDGVQQYKKLQELEGKLDATMMRMRLQVQDDMHRRPRYHRTLRLFIWNTVRDQPWQSGGLEQNAFDFNTDLQGSYKIFINGKLLPDEDPLDDEDDADIDSEDEKGATRREMDDAMDTGEDADSKARKKAQADESSTEDLDKPSPIQSKTKLSHFFKAVTLDMHRDSNIQLQSDGTTTLEWKKPPPQPNAQNLAPEADFDILNFERKGEENVNCTISFYLDEDPERYLLSSALARLCDEKLEDRGTIMWKLWQYINAHDLLQDEEKKTITCDDLLRAVFKCETIAFPQLSNLVQQHVTPAPPISCPYTIRVDPDYASIPSPGNCSIYDIRVSCPPPIPETPHLSGPLFIQTLKQIRAYNDHTALLVQKTQASMAKHKYMQTFAEDPATFLKKWMSSQRRDMEVILGERWGGEDGTTMGGNEFRRGGKDGVWGSEKIREAVGLMVSKEGKRG</sequence>
<feature type="domain" description="DM2" evidence="2">
    <location>
        <begin position="307"/>
        <end position="384"/>
    </location>
</feature>
<evidence type="ECO:0000313" key="4">
    <source>
        <dbReference type="Proteomes" id="UP000664521"/>
    </source>
</evidence>
<evidence type="ECO:0000259" key="2">
    <source>
        <dbReference type="PROSITE" id="PS51925"/>
    </source>
</evidence>
<dbReference type="InterPro" id="IPR019835">
    <property type="entry name" value="SWIB_domain"/>
</dbReference>
<dbReference type="SMART" id="SM00151">
    <property type="entry name" value="SWIB"/>
    <property type="match status" value="1"/>
</dbReference>
<accession>A0A8H3I6K8</accession>
<feature type="region of interest" description="Disordered" evidence="1">
    <location>
        <begin position="169"/>
        <end position="232"/>
    </location>
</feature>
<evidence type="ECO:0000313" key="3">
    <source>
        <dbReference type="EMBL" id="CAF9905225.1"/>
    </source>
</evidence>
<keyword evidence="4" id="KW-1185">Reference proteome</keyword>
<dbReference type="AlphaFoldDB" id="A0A8H3I6K8"/>
<name>A0A8H3I6K8_9LECA</name>
<dbReference type="InterPro" id="IPR003121">
    <property type="entry name" value="SWIB_MDM2_domain"/>
</dbReference>
<gene>
    <name evidence="3" type="primary">SNF12</name>
    <name evidence="3" type="ORF">HETSPECPRED_004918</name>
</gene>
<dbReference type="PANTHER" id="PTHR13844">
    <property type="entry name" value="SWI/SNF-RELATED MATRIX-ASSOCIATED ACTIN-DEPENDENT REGULATOR OF CHROMATIN SUBFAMILY D"/>
    <property type="match status" value="1"/>
</dbReference>
<dbReference type="SUPFAM" id="SSF47592">
    <property type="entry name" value="SWIB/MDM2 domain"/>
    <property type="match status" value="1"/>
</dbReference>
<reference evidence="3" key="1">
    <citation type="submission" date="2021-03" db="EMBL/GenBank/DDBJ databases">
        <authorList>
            <person name="Tagirdzhanova G."/>
        </authorList>
    </citation>
    <scope>NUCLEOTIDE SEQUENCE</scope>
</reference>
<evidence type="ECO:0000256" key="1">
    <source>
        <dbReference type="SAM" id="MobiDB-lite"/>
    </source>
</evidence>
<feature type="compositionally biased region" description="Acidic residues" evidence="1">
    <location>
        <begin position="172"/>
        <end position="188"/>
    </location>
</feature>
<dbReference type="Pfam" id="PF02201">
    <property type="entry name" value="SWIB"/>
    <property type="match status" value="1"/>
</dbReference>
<dbReference type="Proteomes" id="UP000664521">
    <property type="component" value="Unassembled WGS sequence"/>
</dbReference>
<protein>
    <submittedName>
        <fullName evidence="3">SWI/SNF complex component snf12</fullName>
    </submittedName>
</protein>
<organism evidence="3 4">
    <name type="scientific">Heterodermia speciosa</name>
    <dbReference type="NCBI Taxonomy" id="116794"/>
    <lineage>
        <taxon>Eukaryota</taxon>
        <taxon>Fungi</taxon>
        <taxon>Dikarya</taxon>
        <taxon>Ascomycota</taxon>
        <taxon>Pezizomycotina</taxon>
        <taxon>Lecanoromycetes</taxon>
        <taxon>OSLEUM clade</taxon>
        <taxon>Lecanoromycetidae</taxon>
        <taxon>Caliciales</taxon>
        <taxon>Physciaceae</taxon>
        <taxon>Heterodermia</taxon>
    </lineage>
</organism>
<feature type="compositionally biased region" description="Basic and acidic residues" evidence="1">
    <location>
        <begin position="189"/>
        <end position="198"/>
    </location>
</feature>
<dbReference type="InterPro" id="IPR036885">
    <property type="entry name" value="SWIB_MDM2_dom_sf"/>
</dbReference>
<dbReference type="OrthoDB" id="10263741at2759"/>